<name>A0A1Z5JN16_FISSO</name>
<feature type="compositionally biased region" description="Basic and acidic residues" evidence="11">
    <location>
        <begin position="200"/>
        <end position="209"/>
    </location>
</feature>
<keyword evidence="8" id="KW-0233">DNA recombination</keyword>
<keyword evidence="3" id="KW-0227">DNA damage</keyword>
<dbReference type="InterPro" id="IPR002035">
    <property type="entry name" value="VWF_A"/>
</dbReference>
<dbReference type="InterPro" id="IPR036465">
    <property type="entry name" value="vWFA_dom_sf"/>
</dbReference>
<dbReference type="GO" id="GO:0042162">
    <property type="term" value="F:telomeric DNA binding"/>
    <property type="evidence" value="ECO:0007669"/>
    <property type="project" value="TreeGrafter"/>
</dbReference>
<dbReference type="InterPro" id="IPR006164">
    <property type="entry name" value="DNA_bd_Ku70/Ku80"/>
</dbReference>
<feature type="region of interest" description="Disordered" evidence="11">
    <location>
        <begin position="196"/>
        <end position="221"/>
    </location>
</feature>
<keyword evidence="2" id="KW-0547">Nucleotide-binding</keyword>
<dbReference type="PROSITE" id="PS50234">
    <property type="entry name" value="VWFA"/>
    <property type="match status" value="1"/>
</dbReference>
<dbReference type="SUPFAM" id="SSF100939">
    <property type="entry name" value="SPOC domain-like"/>
    <property type="match status" value="1"/>
</dbReference>
<accession>A0A1Z5JN16</accession>
<comment type="subcellular location">
    <subcellularLocation>
        <location evidence="1">Nucleus</location>
    </subcellularLocation>
</comment>
<dbReference type="Proteomes" id="UP000198406">
    <property type="component" value="Unassembled WGS sequence"/>
</dbReference>
<dbReference type="GO" id="GO:0016787">
    <property type="term" value="F:hydrolase activity"/>
    <property type="evidence" value="ECO:0007669"/>
    <property type="project" value="UniProtKB-KW"/>
</dbReference>
<protein>
    <submittedName>
        <fullName evidence="13">ATP-dependent DNA helicase 2 subunit 2</fullName>
    </submittedName>
</protein>
<keyword evidence="4" id="KW-0378">Hydrolase</keyword>
<dbReference type="PANTHER" id="PTHR12604:SF4">
    <property type="entry name" value="X-RAY REPAIR CROSS-COMPLEMENTING PROTEIN 5"/>
    <property type="match status" value="1"/>
</dbReference>
<dbReference type="OrthoDB" id="30826at2759"/>
<keyword evidence="10" id="KW-0539">Nucleus</keyword>
<dbReference type="GO" id="GO:0043564">
    <property type="term" value="C:Ku70:Ku80 complex"/>
    <property type="evidence" value="ECO:0007669"/>
    <property type="project" value="TreeGrafter"/>
</dbReference>
<keyword evidence="5 13" id="KW-0347">Helicase</keyword>
<evidence type="ECO:0000313" key="14">
    <source>
        <dbReference type="Proteomes" id="UP000198406"/>
    </source>
</evidence>
<keyword evidence="9" id="KW-0234">DNA repair</keyword>
<dbReference type="AlphaFoldDB" id="A0A1Z5JN16"/>
<dbReference type="GO" id="GO:0005524">
    <property type="term" value="F:ATP binding"/>
    <property type="evidence" value="ECO:0007669"/>
    <property type="project" value="UniProtKB-KW"/>
</dbReference>
<feature type="domain" description="VWFA" evidence="12">
    <location>
        <begin position="4"/>
        <end position="228"/>
    </location>
</feature>
<evidence type="ECO:0000256" key="11">
    <source>
        <dbReference type="SAM" id="MobiDB-lite"/>
    </source>
</evidence>
<evidence type="ECO:0000256" key="1">
    <source>
        <dbReference type="ARBA" id="ARBA00004123"/>
    </source>
</evidence>
<evidence type="ECO:0000313" key="13">
    <source>
        <dbReference type="EMBL" id="GAX15252.1"/>
    </source>
</evidence>
<dbReference type="Gene3D" id="2.40.290.10">
    <property type="match status" value="1"/>
</dbReference>
<evidence type="ECO:0000256" key="8">
    <source>
        <dbReference type="ARBA" id="ARBA00023172"/>
    </source>
</evidence>
<evidence type="ECO:0000256" key="10">
    <source>
        <dbReference type="ARBA" id="ARBA00023242"/>
    </source>
</evidence>
<keyword evidence="6" id="KW-0067">ATP-binding</keyword>
<evidence type="ECO:0000256" key="6">
    <source>
        <dbReference type="ARBA" id="ARBA00022840"/>
    </source>
</evidence>
<dbReference type="GO" id="GO:0003690">
    <property type="term" value="F:double-stranded DNA binding"/>
    <property type="evidence" value="ECO:0007669"/>
    <property type="project" value="TreeGrafter"/>
</dbReference>
<evidence type="ECO:0000256" key="2">
    <source>
        <dbReference type="ARBA" id="ARBA00022741"/>
    </source>
</evidence>
<dbReference type="InterPro" id="IPR016194">
    <property type="entry name" value="SPOC-like_C_dom_sf"/>
</dbReference>
<gene>
    <name evidence="13" type="ORF">FisN_1Hh689</name>
</gene>
<evidence type="ECO:0000256" key="7">
    <source>
        <dbReference type="ARBA" id="ARBA00023125"/>
    </source>
</evidence>
<dbReference type="Pfam" id="PF03731">
    <property type="entry name" value="Ku_N"/>
    <property type="match status" value="1"/>
</dbReference>
<dbReference type="InterPro" id="IPR005161">
    <property type="entry name" value="Ku_N"/>
</dbReference>
<dbReference type="SMART" id="SM00559">
    <property type="entry name" value="Ku78"/>
    <property type="match status" value="1"/>
</dbReference>
<keyword evidence="14" id="KW-1185">Reference proteome</keyword>
<dbReference type="GO" id="GO:0004386">
    <property type="term" value="F:helicase activity"/>
    <property type="evidence" value="ECO:0007669"/>
    <property type="project" value="UniProtKB-KW"/>
</dbReference>
<dbReference type="Pfam" id="PF02735">
    <property type="entry name" value="Ku"/>
    <property type="match status" value="1"/>
</dbReference>
<dbReference type="InParanoid" id="A0A1Z5JN16"/>
<evidence type="ECO:0000256" key="3">
    <source>
        <dbReference type="ARBA" id="ARBA00022763"/>
    </source>
</evidence>
<reference evidence="13 14" key="1">
    <citation type="journal article" date="2015" name="Plant Cell">
        <title>Oil accumulation by the oleaginous diatom Fistulifera solaris as revealed by the genome and transcriptome.</title>
        <authorList>
            <person name="Tanaka T."/>
            <person name="Maeda Y."/>
            <person name="Veluchamy A."/>
            <person name="Tanaka M."/>
            <person name="Abida H."/>
            <person name="Marechal E."/>
            <person name="Bowler C."/>
            <person name="Muto M."/>
            <person name="Sunaga Y."/>
            <person name="Tanaka M."/>
            <person name="Yoshino T."/>
            <person name="Taniguchi T."/>
            <person name="Fukuda Y."/>
            <person name="Nemoto M."/>
            <person name="Matsumoto M."/>
            <person name="Wong P.S."/>
            <person name="Aburatani S."/>
            <person name="Fujibuchi W."/>
        </authorList>
    </citation>
    <scope>NUCLEOTIDE SEQUENCE [LARGE SCALE GENOMIC DNA]</scope>
    <source>
        <strain evidence="13 14">JPCC DA0580</strain>
    </source>
</reference>
<organism evidence="13 14">
    <name type="scientific">Fistulifera solaris</name>
    <name type="common">Oleaginous diatom</name>
    <dbReference type="NCBI Taxonomy" id="1519565"/>
    <lineage>
        <taxon>Eukaryota</taxon>
        <taxon>Sar</taxon>
        <taxon>Stramenopiles</taxon>
        <taxon>Ochrophyta</taxon>
        <taxon>Bacillariophyta</taxon>
        <taxon>Bacillariophyceae</taxon>
        <taxon>Bacillariophycidae</taxon>
        <taxon>Naviculales</taxon>
        <taxon>Naviculaceae</taxon>
        <taxon>Fistulifera</taxon>
    </lineage>
</organism>
<dbReference type="PANTHER" id="PTHR12604">
    <property type="entry name" value="KU AUTOANTIGEN DNA HELICASE"/>
    <property type="match status" value="1"/>
</dbReference>
<keyword evidence="7" id="KW-0238">DNA-binding</keyword>
<dbReference type="Gene3D" id="3.40.50.410">
    <property type="entry name" value="von Willebrand factor, type A domain"/>
    <property type="match status" value="1"/>
</dbReference>
<dbReference type="GO" id="GO:0006303">
    <property type="term" value="P:double-strand break repair via nonhomologous end joining"/>
    <property type="evidence" value="ECO:0007669"/>
    <property type="project" value="InterPro"/>
</dbReference>
<dbReference type="GO" id="GO:0006310">
    <property type="term" value="P:DNA recombination"/>
    <property type="evidence" value="ECO:0007669"/>
    <property type="project" value="UniProtKB-KW"/>
</dbReference>
<evidence type="ECO:0000256" key="9">
    <source>
        <dbReference type="ARBA" id="ARBA00023204"/>
    </source>
</evidence>
<evidence type="ECO:0000256" key="5">
    <source>
        <dbReference type="ARBA" id="ARBA00022806"/>
    </source>
</evidence>
<evidence type="ECO:0000259" key="12">
    <source>
        <dbReference type="PROSITE" id="PS50234"/>
    </source>
</evidence>
<evidence type="ECO:0000256" key="4">
    <source>
        <dbReference type="ARBA" id="ARBA00022801"/>
    </source>
</evidence>
<dbReference type="EMBL" id="BDSP01000089">
    <property type="protein sequence ID" value="GAX15252.1"/>
    <property type="molecule type" value="Genomic_DNA"/>
</dbReference>
<sequence length="598" mass="66586">MKEAVVYIIDASSSMNRFYTSKETRLDCAKQAVIDSVSDLMLQSKTNEVCVIVCKTKATTHHKIDPGTDLAEEEPPFPHLTELCDGIQCPTAQLLRDIASIQTDDNTDDIQQGDVIQAILLAADALYTRTHKLKFQRKIVVFTDASHNFIVQKKPFLVVVDALRDMECQIIVVGMGFDEDSAALYEAPLPLPSAVTSNGDNKRIKREEDGTSYSVSVKDEPEDNDDEVLYYTEKRNREQLLVTLTEKTGGQVIAASTLQQILDINRGKRLTASVRKKIDFRIAPGLSFPVRFFPILKKASYPRTKKELILVDEETGQIIKNDEGQDVTDTIKTIKKFAEDEKADDILPDQECTTAIRYGSDLIPMGDNDYEGLKDFTQKGPLLQILGYASTNQVPRIYMYGPPYVITGADSQKACAAIMGLAQALQRSEKVAICTLKKTSKGSPQVGALIPLIEPEFETPLRLTFLHSPFAGEVRELSMESFTDIINETDDRKSNVCDDLIDSLMLPDGCLDSGMVFSPFHRSWNQTMVKRVFDPSVKPVTIRQQVDPLKTPPDILAAAETALRNFAVTFPLKPAPTNNPKKTKGQTGRTILTFKDYL</sequence>
<comment type="caution">
    <text evidence="13">The sequence shown here is derived from an EMBL/GenBank/DDBJ whole genome shotgun (WGS) entry which is preliminary data.</text>
</comment>
<dbReference type="SUPFAM" id="SSF53300">
    <property type="entry name" value="vWA-like"/>
    <property type="match status" value="1"/>
</dbReference>
<dbReference type="GO" id="GO:0000723">
    <property type="term" value="P:telomere maintenance"/>
    <property type="evidence" value="ECO:0007669"/>
    <property type="project" value="TreeGrafter"/>
</dbReference>
<proteinExistence type="predicted"/>